<feature type="compositionally biased region" description="Polar residues" evidence="1">
    <location>
        <begin position="1"/>
        <end position="11"/>
    </location>
</feature>
<dbReference type="Pfam" id="PF12796">
    <property type="entry name" value="Ank_2"/>
    <property type="match status" value="1"/>
</dbReference>
<accession>E9HBE3</accession>
<dbReference type="SUPFAM" id="SSF48403">
    <property type="entry name" value="Ankyrin repeat"/>
    <property type="match status" value="1"/>
</dbReference>
<dbReference type="OrthoDB" id="6332863at2759"/>
<gene>
    <name evidence="2" type="ORF">DAPPUDRAFT_327678</name>
</gene>
<dbReference type="InterPro" id="IPR036770">
    <property type="entry name" value="Ankyrin_rpt-contain_sf"/>
</dbReference>
<evidence type="ECO:0000313" key="2">
    <source>
        <dbReference type="EMBL" id="EFX70950.1"/>
    </source>
</evidence>
<evidence type="ECO:0000256" key="1">
    <source>
        <dbReference type="SAM" id="MobiDB-lite"/>
    </source>
</evidence>
<dbReference type="KEGG" id="dpx:DAPPUDRAFT_327678"/>
<dbReference type="EMBL" id="GL732615">
    <property type="protein sequence ID" value="EFX70950.1"/>
    <property type="molecule type" value="Genomic_DNA"/>
</dbReference>
<protein>
    <submittedName>
        <fullName evidence="2">Uncharacterized protein</fullName>
    </submittedName>
</protein>
<reference evidence="2 3" key="1">
    <citation type="journal article" date="2011" name="Science">
        <title>The ecoresponsive genome of Daphnia pulex.</title>
        <authorList>
            <person name="Colbourne J.K."/>
            <person name="Pfrender M.E."/>
            <person name="Gilbert D."/>
            <person name="Thomas W.K."/>
            <person name="Tucker A."/>
            <person name="Oakley T.H."/>
            <person name="Tokishita S."/>
            <person name="Aerts A."/>
            <person name="Arnold G.J."/>
            <person name="Basu M.K."/>
            <person name="Bauer D.J."/>
            <person name="Caceres C.E."/>
            <person name="Carmel L."/>
            <person name="Casola C."/>
            <person name="Choi J.H."/>
            <person name="Detter J.C."/>
            <person name="Dong Q."/>
            <person name="Dusheyko S."/>
            <person name="Eads B.D."/>
            <person name="Frohlich T."/>
            <person name="Geiler-Samerotte K.A."/>
            <person name="Gerlach D."/>
            <person name="Hatcher P."/>
            <person name="Jogdeo S."/>
            <person name="Krijgsveld J."/>
            <person name="Kriventseva E.V."/>
            <person name="Kultz D."/>
            <person name="Laforsch C."/>
            <person name="Lindquist E."/>
            <person name="Lopez J."/>
            <person name="Manak J.R."/>
            <person name="Muller J."/>
            <person name="Pangilinan J."/>
            <person name="Patwardhan R.P."/>
            <person name="Pitluck S."/>
            <person name="Pritham E.J."/>
            <person name="Rechtsteiner A."/>
            <person name="Rho M."/>
            <person name="Rogozin I.B."/>
            <person name="Sakarya O."/>
            <person name="Salamov A."/>
            <person name="Schaack S."/>
            <person name="Shapiro H."/>
            <person name="Shiga Y."/>
            <person name="Skalitzky C."/>
            <person name="Smith Z."/>
            <person name="Souvorov A."/>
            <person name="Sung W."/>
            <person name="Tang Z."/>
            <person name="Tsuchiya D."/>
            <person name="Tu H."/>
            <person name="Vos H."/>
            <person name="Wang M."/>
            <person name="Wolf Y.I."/>
            <person name="Yamagata H."/>
            <person name="Yamada T."/>
            <person name="Ye Y."/>
            <person name="Shaw J.R."/>
            <person name="Andrews J."/>
            <person name="Crease T.J."/>
            <person name="Tang H."/>
            <person name="Lucas S.M."/>
            <person name="Robertson H.M."/>
            <person name="Bork P."/>
            <person name="Koonin E.V."/>
            <person name="Zdobnov E.M."/>
            <person name="Grigoriev I.V."/>
            <person name="Lynch M."/>
            <person name="Boore J.L."/>
        </authorList>
    </citation>
    <scope>NUCLEOTIDE SEQUENCE [LARGE SCALE GENOMIC DNA]</scope>
</reference>
<dbReference type="AlphaFoldDB" id="E9HBE3"/>
<name>E9HBE3_DAPPU</name>
<evidence type="ECO:0000313" key="3">
    <source>
        <dbReference type="Proteomes" id="UP000000305"/>
    </source>
</evidence>
<dbReference type="SMART" id="SM00248">
    <property type="entry name" value="ANK"/>
    <property type="match status" value="2"/>
</dbReference>
<dbReference type="InterPro" id="IPR002110">
    <property type="entry name" value="Ankyrin_rpt"/>
</dbReference>
<keyword evidence="3" id="KW-1185">Reference proteome</keyword>
<dbReference type="HOGENOM" id="CLU_1679740_0_0_1"/>
<dbReference type="Proteomes" id="UP000000305">
    <property type="component" value="Unassembled WGS sequence"/>
</dbReference>
<sequence>MAECNGTTTENTEPHVSGKRGVNKGKSLKAVMQTATVSTISNSESLEKDMVAPEEKNINVNNKVDNGGNALLLVCNCYKKENLIDIVQFLVEKNIDINCKDDKGCNALHLVCFNSPKPLLNDLVRLLVQHLIDKEAKTSRVSFTSSLREILQNRKSF</sequence>
<feature type="region of interest" description="Disordered" evidence="1">
    <location>
        <begin position="1"/>
        <end position="23"/>
    </location>
</feature>
<dbReference type="Gene3D" id="1.25.40.20">
    <property type="entry name" value="Ankyrin repeat-containing domain"/>
    <property type="match status" value="1"/>
</dbReference>
<organism evidence="2 3">
    <name type="scientific">Daphnia pulex</name>
    <name type="common">Water flea</name>
    <dbReference type="NCBI Taxonomy" id="6669"/>
    <lineage>
        <taxon>Eukaryota</taxon>
        <taxon>Metazoa</taxon>
        <taxon>Ecdysozoa</taxon>
        <taxon>Arthropoda</taxon>
        <taxon>Crustacea</taxon>
        <taxon>Branchiopoda</taxon>
        <taxon>Diplostraca</taxon>
        <taxon>Cladocera</taxon>
        <taxon>Anomopoda</taxon>
        <taxon>Daphniidae</taxon>
        <taxon>Daphnia</taxon>
    </lineage>
</organism>
<proteinExistence type="predicted"/>
<dbReference type="InParanoid" id="E9HBE3"/>
<dbReference type="PhylomeDB" id="E9HBE3"/>